<dbReference type="InterPro" id="IPR003697">
    <property type="entry name" value="Maf-like"/>
</dbReference>
<evidence type="ECO:0000256" key="5">
    <source>
        <dbReference type="HAMAP-Rule" id="MF_00528"/>
    </source>
</evidence>
<dbReference type="EC" id="3.6.1.-" evidence="5"/>
<dbReference type="Gene3D" id="3.90.950.10">
    <property type="match status" value="1"/>
</dbReference>
<comment type="similarity">
    <text evidence="5">Belongs to the Maf family. YceF subfamily.</text>
</comment>
<dbReference type="NCBIfam" id="TIGR00172">
    <property type="entry name" value="maf"/>
    <property type="match status" value="1"/>
</dbReference>
<comment type="subcellular location">
    <subcellularLocation>
        <location evidence="1 5">Cytoplasm</location>
    </subcellularLocation>
</comment>
<evidence type="ECO:0000313" key="7">
    <source>
        <dbReference type="Proteomes" id="UP000270261"/>
    </source>
</evidence>
<dbReference type="AlphaFoldDB" id="A0A426FT60"/>
<gene>
    <name evidence="6" type="primary">maf</name>
    <name evidence="6" type="ORF">EHV23_07100</name>
</gene>
<name>A0A426FT60_9BURK</name>
<dbReference type="OrthoDB" id="9813694at2"/>
<dbReference type="HAMAP" id="MF_00528">
    <property type="entry name" value="Maf"/>
    <property type="match status" value="1"/>
</dbReference>
<feature type="active site" description="Proton acceptor" evidence="5">
    <location>
        <position position="68"/>
    </location>
</feature>
<dbReference type="EMBL" id="RRUE01000001">
    <property type="protein sequence ID" value="RRN45883.1"/>
    <property type="molecule type" value="Genomic_DNA"/>
</dbReference>
<evidence type="ECO:0000256" key="2">
    <source>
        <dbReference type="ARBA" id="ARBA00022490"/>
    </source>
</evidence>
<dbReference type="Pfam" id="PF02545">
    <property type="entry name" value="Maf"/>
    <property type="match status" value="1"/>
</dbReference>
<feature type="site" description="Important for substrate specificity" evidence="5">
    <location>
        <position position="11"/>
    </location>
</feature>
<dbReference type="InterPro" id="IPR029001">
    <property type="entry name" value="ITPase-like_fam"/>
</dbReference>
<dbReference type="GO" id="GO:0009117">
    <property type="term" value="P:nucleotide metabolic process"/>
    <property type="evidence" value="ECO:0007669"/>
    <property type="project" value="UniProtKB-KW"/>
</dbReference>
<dbReference type="Proteomes" id="UP000270261">
    <property type="component" value="Unassembled WGS sequence"/>
</dbReference>
<comment type="caution">
    <text evidence="5">Lacks conserved residue(s) required for the propagation of feature annotation.</text>
</comment>
<organism evidence="6 7">
    <name type="scientific">Lautropia dentalis</name>
    <dbReference type="NCBI Taxonomy" id="2490857"/>
    <lineage>
        <taxon>Bacteria</taxon>
        <taxon>Pseudomonadati</taxon>
        <taxon>Pseudomonadota</taxon>
        <taxon>Betaproteobacteria</taxon>
        <taxon>Burkholderiales</taxon>
        <taxon>Burkholderiaceae</taxon>
        <taxon>Lautropia</taxon>
    </lineage>
</organism>
<proteinExistence type="inferred from homology"/>
<keyword evidence="3 5" id="KW-0378">Hydrolase</keyword>
<dbReference type="CDD" id="cd00555">
    <property type="entry name" value="Maf"/>
    <property type="match status" value="1"/>
</dbReference>
<dbReference type="GO" id="GO:0047429">
    <property type="term" value="F:nucleoside triphosphate diphosphatase activity"/>
    <property type="evidence" value="ECO:0007669"/>
    <property type="project" value="InterPro"/>
</dbReference>
<evidence type="ECO:0000256" key="3">
    <source>
        <dbReference type="ARBA" id="ARBA00022801"/>
    </source>
</evidence>
<comment type="cofactor">
    <cofactor evidence="5">
        <name>a divalent metal cation</name>
        <dbReference type="ChEBI" id="CHEBI:60240"/>
    </cofactor>
</comment>
<keyword evidence="2 5" id="KW-0963">Cytoplasm</keyword>
<comment type="caution">
    <text evidence="6">The sequence shown here is derived from an EMBL/GenBank/DDBJ whole genome shotgun (WGS) entry which is preliminary data.</text>
</comment>
<protein>
    <recommendedName>
        <fullName evidence="5">7-methyl-GTP pyrophosphatase</fullName>
        <shortName evidence="5">m(7)GTP pyrophosphatase</shortName>
        <ecNumber evidence="5">3.6.1.-</ecNumber>
    </recommendedName>
</protein>
<reference evidence="6 7" key="1">
    <citation type="submission" date="2018-11" db="EMBL/GenBank/DDBJ databases">
        <title>Genome sequencing of Lautropia sp. KCOM 2505 (= ChDC F240).</title>
        <authorList>
            <person name="Kook J.-K."/>
            <person name="Park S.-N."/>
            <person name="Lim Y.K."/>
        </authorList>
    </citation>
    <scope>NUCLEOTIDE SEQUENCE [LARGE SCALE GENOMIC DNA]</scope>
    <source>
        <strain evidence="6 7">KCOM 2505</strain>
    </source>
</reference>
<dbReference type="PIRSF" id="PIRSF006305">
    <property type="entry name" value="Maf"/>
    <property type="match status" value="1"/>
</dbReference>
<comment type="catalytic activity">
    <reaction evidence="5">
        <text>N(7)-methyl-GTP + H2O = N(7)-methyl-GMP + diphosphate + H(+)</text>
        <dbReference type="Rhea" id="RHEA:58744"/>
        <dbReference type="ChEBI" id="CHEBI:15377"/>
        <dbReference type="ChEBI" id="CHEBI:15378"/>
        <dbReference type="ChEBI" id="CHEBI:33019"/>
        <dbReference type="ChEBI" id="CHEBI:58285"/>
        <dbReference type="ChEBI" id="CHEBI:87133"/>
    </reaction>
</comment>
<dbReference type="PANTHER" id="PTHR43213:SF10">
    <property type="entry name" value="7-METHYL-GTP PYROPHOSPHATASE"/>
    <property type="match status" value="1"/>
</dbReference>
<dbReference type="GO" id="GO:0005737">
    <property type="term" value="C:cytoplasm"/>
    <property type="evidence" value="ECO:0007669"/>
    <property type="project" value="UniProtKB-SubCell"/>
</dbReference>
<accession>A0A426FT60</accession>
<keyword evidence="7" id="KW-1185">Reference proteome</keyword>
<dbReference type="RefSeq" id="WP_125095310.1">
    <property type="nucleotide sequence ID" value="NZ_RRUE01000001.1"/>
</dbReference>
<keyword evidence="4 5" id="KW-0546">Nucleotide metabolism</keyword>
<dbReference type="PANTHER" id="PTHR43213">
    <property type="entry name" value="BIFUNCTIONAL DTTP/UTP PYROPHOSPHATASE/METHYLTRANSFERASE PROTEIN-RELATED"/>
    <property type="match status" value="1"/>
</dbReference>
<evidence type="ECO:0000256" key="1">
    <source>
        <dbReference type="ARBA" id="ARBA00004496"/>
    </source>
</evidence>
<feature type="site" description="Important for substrate specificity" evidence="5">
    <location>
        <position position="154"/>
    </location>
</feature>
<sequence length="193" mass="20457">MKLILASASPWRRELLSRLEIPFACVNADVDESPQPGESPRALARRLAALKADTVLARHPDALVIGSDQVGTLDGHTPVGKPGTLERAVAQLQAASGRSMHFHTALALRAAGQPAIDDCVDVQVRFRTLTAAEIRAYLARDPDALHCAGSARCEGLGISLLEAIHSDDPSALIGLPLIRLAGHLRTLGFDLLG</sequence>
<dbReference type="SUPFAM" id="SSF52972">
    <property type="entry name" value="ITPase-like"/>
    <property type="match status" value="1"/>
</dbReference>
<comment type="function">
    <text evidence="5">Nucleoside triphosphate pyrophosphatase that hydrolyzes 7-methyl-GTP (m(7)GTP). May have a dual role in cell division arrest and in preventing the incorporation of modified nucleotides into cellular nucleic acids.</text>
</comment>
<feature type="site" description="Important for substrate specificity" evidence="5">
    <location>
        <position position="69"/>
    </location>
</feature>
<evidence type="ECO:0000256" key="4">
    <source>
        <dbReference type="ARBA" id="ARBA00023080"/>
    </source>
</evidence>
<evidence type="ECO:0000313" key="6">
    <source>
        <dbReference type="EMBL" id="RRN45883.1"/>
    </source>
</evidence>